<dbReference type="Proteomes" id="UP000002654">
    <property type="component" value="Chromosome"/>
</dbReference>
<dbReference type="OrthoDB" id="33206at2157"/>
<dbReference type="eggNOG" id="arCOG01713">
    <property type="taxonomic scope" value="Archaea"/>
</dbReference>
<gene>
    <name evidence="1" type="ordered locus">TTX_0265</name>
</gene>
<dbReference type="CDD" id="cd17510">
    <property type="entry name" value="T3SC_YbjN-like_2"/>
    <property type="match status" value="1"/>
</dbReference>
<dbReference type="InterPro" id="IPR018747">
    <property type="entry name" value="DUF2299"/>
</dbReference>
<keyword evidence="2" id="KW-1185">Reference proteome</keyword>
<dbReference type="GeneID" id="11263274"/>
<organism evidence="1 2">
    <name type="scientific">Thermoproteus tenax (strain ATCC 35583 / DSM 2078 / JCM 9277 / NBRC 100435 / Kra 1)</name>
    <dbReference type="NCBI Taxonomy" id="768679"/>
    <lineage>
        <taxon>Archaea</taxon>
        <taxon>Thermoproteota</taxon>
        <taxon>Thermoprotei</taxon>
        <taxon>Thermoproteales</taxon>
        <taxon>Thermoproteaceae</taxon>
        <taxon>Thermoproteus</taxon>
    </lineage>
</organism>
<accession>G4RMZ7</accession>
<reference evidence="1 2" key="1">
    <citation type="journal article" date="2011" name="PLoS ONE">
        <title>The complete genome sequence of Thermoproteus tenax: a physiologically versatile member of the Crenarchaeota.</title>
        <authorList>
            <person name="Siebers B."/>
            <person name="Zaparty M."/>
            <person name="Raddatz G."/>
            <person name="Tjaden B."/>
            <person name="Albers S.V."/>
            <person name="Bell S.D."/>
            <person name="Blombach F."/>
            <person name="Kletzin A."/>
            <person name="Kyrpides N."/>
            <person name="Lanz C."/>
            <person name="Plagens A."/>
            <person name="Rampp M."/>
            <person name="Rosinus A."/>
            <person name="von Jan M."/>
            <person name="Makarova K.S."/>
            <person name="Klenk H.P."/>
            <person name="Schuster S.C."/>
            <person name="Hensel R."/>
        </authorList>
    </citation>
    <scope>NUCLEOTIDE SEQUENCE [LARGE SCALE GENOMIC DNA]</scope>
    <source>
        <strain evidence="2">ATCC 35583 / DSM 2078 / JCM 9277 / NBRC 100435 / Kra 1</strain>
    </source>
</reference>
<dbReference type="PATRIC" id="fig|768679.9.peg.281"/>
<dbReference type="HOGENOM" id="CLU_137738_0_0_2"/>
<evidence type="ECO:0000313" key="2">
    <source>
        <dbReference type="Proteomes" id="UP000002654"/>
    </source>
</evidence>
<evidence type="ECO:0000313" key="1">
    <source>
        <dbReference type="EMBL" id="CCC80941.1"/>
    </source>
</evidence>
<evidence type="ECO:0008006" key="3">
    <source>
        <dbReference type="Google" id="ProtNLM"/>
    </source>
</evidence>
<dbReference type="STRING" id="768679.TTX_0265"/>
<dbReference type="EMBL" id="FN869859">
    <property type="protein sequence ID" value="CCC80941.1"/>
    <property type="molecule type" value="Genomic_DNA"/>
</dbReference>
<name>G4RMZ7_THETK</name>
<protein>
    <recommendedName>
        <fullName evidence="3">DUF2299 domain-containing protein</fullName>
    </recommendedName>
</protein>
<dbReference type="Pfam" id="PF10061">
    <property type="entry name" value="DUF2299"/>
    <property type="match status" value="1"/>
</dbReference>
<dbReference type="AlphaFoldDB" id="G4RMZ7"/>
<dbReference type="RefSeq" id="WP_014126198.1">
    <property type="nucleotide sequence ID" value="NC_016070.1"/>
</dbReference>
<sequence length="157" mass="17501">MELDGEIERWLKGLGLKIVVPPNAPEPFHISTSPPTGVPIVDVVRPKDAEYYVIAMGIAIHPDHKRALSSMKEQDRRRFLLELKRAVLAMGVDFAFIPPDAEVPDFVQISKPVPTAGLDARSFLEEYYRVRNAGLIVMVSFADTFRPGKGPQQSLYA</sequence>
<dbReference type="PaxDb" id="768679-TTX_0265"/>
<dbReference type="Gene3D" id="3.30.1460.10">
    <property type="match status" value="1"/>
</dbReference>
<proteinExistence type="predicted"/>
<dbReference type="KEGG" id="ttn:TTX_0265"/>